<dbReference type="Proteomes" id="UP000887458">
    <property type="component" value="Unassembled WGS sequence"/>
</dbReference>
<comment type="caution">
    <text evidence="1">The sequence shown here is derived from an EMBL/GenBank/DDBJ whole genome shotgun (WGS) entry which is preliminary data.</text>
</comment>
<keyword evidence="2" id="KW-1185">Reference proteome</keyword>
<reference evidence="1 2" key="1">
    <citation type="journal article" date="2018" name="J. Allergy Clin. Immunol.">
        <title>High-quality assembly of Dermatophagoides pteronyssinus genome and transcriptome reveals a wide range of novel allergens.</title>
        <authorList>
            <person name="Liu X.Y."/>
            <person name="Yang K.Y."/>
            <person name="Wang M.Q."/>
            <person name="Kwok J.S."/>
            <person name="Zeng X."/>
            <person name="Yang Z."/>
            <person name="Xiao X.J."/>
            <person name="Lau C.P."/>
            <person name="Li Y."/>
            <person name="Huang Z.M."/>
            <person name="Ba J.G."/>
            <person name="Yim A.K."/>
            <person name="Ouyang C.Y."/>
            <person name="Ngai S.M."/>
            <person name="Chan T.F."/>
            <person name="Leung E.L."/>
            <person name="Liu L."/>
            <person name="Liu Z.G."/>
            <person name="Tsui S.K."/>
        </authorList>
    </citation>
    <scope>NUCLEOTIDE SEQUENCE [LARGE SCALE GENOMIC DNA]</scope>
    <source>
        <strain evidence="1">Derp</strain>
    </source>
</reference>
<protein>
    <submittedName>
        <fullName evidence="1">Uncharacterized protein</fullName>
    </submittedName>
</protein>
<evidence type="ECO:0000313" key="1">
    <source>
        <dbReference type="EMBL" id="KAH9425544.1"/>
    </source>
</evidence>
<sequence length="68" mass="7645">MKMMNLSQIVDVDSFLNILTSIIILNKCIPKPKPQSISSGFSRLDSNNESILDILDNVSSEFILLLYN</sequence>
<reference evidence="1 2" key="2">
    <citation type="journal article" date="2022" name="Mol. Biol. Evol.">
        <title>Comparative Genomics Reveals Insights into the Divergent Evolution of Astigmatic Mites and Household Pest Adaptations.</title>
        <authorList>
            <person name="Xiong Q."/>
            <person name="Wan A.T."/>
            <person name="Liu X."/>
            <person name="Fung C.S."/>
            <person name="Xiao X."/>
            <person name="Malainual N."/>
            <person name="Hou J."/>
            <person name="Wang L."/>
            <person name="Wang M."/>
            <person name="Yang K.Y."/>
            <person name="Cui Y."/>
            <person name="Leung E.L."/>
            <person name="Nong W."/>
            <person name="Shin S.K."/>
            <person name="Au S.W."/>
            <person name="Jeong K.Y."/>
            <person name="Chew F.T."/>
            <person name="Hui J.H."/>
            <person name="Leung T.F."/>
            <person name="Tungtrongchitr A."/>
            <person name="Zhong N."/>
            <person name="Liu Z."/>
            <person name="Tsui S.K."/>
        </authorList>
    </citation>
    <scope>NUCLEOTIDE SEQUENCE [LARGE SCALE GENOMIC DNA]</scope>
    <source>
        <strain evidence="1">Derp</strain>
    </source>
</reference>
<proteinExistence type="predicted"/>
<accession>A0ABQ8JSG0</accession>
<evidence type="ECO:0000313" key="2">
    <source>
        <dbReference type="Proteomes" id="UP000887458"/>
    </source>
</evidence>
<name>A0ABQ8JSG0_DERPT</name>
<gene>
    <name evidence="1" type="ORF">DERP_006153</name>
</gene>
<dbReference type="EMBL" id="NJHN03000018">
    <property type="protein sequence ID" value="KAH9425544.1"/>
    <property type="molecule type" value="Genomic_DNA"/>
</dbReference>
<organism evidence="1 2">
    <name type="scientific">Dermatophagoides pteronyssinus</name>
    <name type="common">European house dust mite</name>
    <dbReference type="NCBI Taxonomy" id="6956"/>
    <lineage>
        <taxon>Eukaryota</taxon>
        <taxon>Metazoa</taxon>
        <taxon>Ecdysozoa</taxon>
        <taxon>Arthropoda</taxon>
        <taxon>Chelicerata</taxon>
        <taxon>Arachnida</taxon>
        <taxon>Acari</taxon>
        <taxon>Acariformes</taxon>
        <taxon>Sarcoptiformes</taxon>
        <taxon>Astigmata</taxon>
        <taxon>Psoroptidia</taxon>
        <taxon>Analgoidea</taxon>
        <taxon>Pyroglyphidae</taxon>
        <taxon>Dermatophagoidinae</taxon>
        <taxon>Dermatophagoides</taxon>
    </lineage>
</organism>